<evidence type="ECO:0000313" key="10">
    <source>
        <dbReference type="EMBL" id="QII09433.1"/>
    </source>
</evidence>
<dbReference type="GO" id="GO:0009307">
    <property type="term" value="P:DNA restriction-modification system"/>
    <property type="evidence" value="ECO:0007669"/>
    <property type="project" value="UniProtKB-KW"/>
</dbReference>
<dbReference type="PROSITE" id="PS00092">
    <property type="entry name" value="N6_MTASE"/>
    <property type="match status" value="1"/>
</dbReference>
<dbReference type="PANTHER" id="PTHR33841">
    <property type="entry name" value="DNA METHYLTRANSFERASE YEEA-RELATED"/>
    <property type="match status" value="1"/>
</dbReference>
<gene>
    <name evidence="10" type="ORF">KsCSTR_00540</name>
</gene>
<dbReference type="InterPro" id="IPR002052">
    <property type="entry name" value="DNA_methylase_N6_adenine_CS"/>
</dbReference>
<protein>
    <recommendedName>
        <fullName evidence="2">site-specific DNA-methyltransferase (adenine-specific)</fullName>
        <ecNumber evidence="2">2.1.1.72</ecNumber>
    </recommendedName>
</protein>
<evidence type="ECO:0000256" key="6">
    <source>
        <dbReference type="ARBA" id="ARBA00022747"/>
    </source>
</evidence>
<keyword evidence="7" id="KW-0238">DNA-binding</keyword>
<evidence type="ECO:0000256" key="8">
    <source>
        <dbReference type="ARBA" id="ARBA00047942"/>
    </source>
</evidence>
<evidence type="ECO:0000256" key="5">
    <source>
        <dbReference type="ARBA" id="ARBA00022691"/>
    </source>
</evidence>
<dbReference type="Pfam" id="PF12950">
    <property type="entry name" value="TaqI_C"/>
    <property type="match status" value="1"/>
</dbReference>
<comment type="similarity">
    <text evidence="1">Belongs to the N(4)/N(6)-methyltransferase family.</text>
</comment>
<evidence type="ECO:0000256" key="1">
    <source>
        <dbReference type="ARBA" id="ARBA00006594"/>
    </source>
</evidence>
<keyword evidence="5" id="KW-0949">S-adenosyl-L-methionine</keyword>
<dbReference type="Gene3D" id="3.40.50.150">
    <property type="entry name" value="Vaccinia Virus protein VP39"/>
    <property type="match status" value="2"/>
</dbReference>
<name>A0A6G7GJE9_KUEST</name>
<dbReference type="InterPro" id="IPR050953">
    <property type="entry name" value="N4_N6_ade-DNA_methylase"/>
</dbReference>
<dbReference type="SMART" id="SM01321">
    <property type="entry name" value="Y1_Tnp"/>
    <property type="match status" value="1"/>
</dbReference>
<comment type="catalytic activity">
    <reaction evidence="8">
        <text>a 2'-deoxyadenosine in DNA + S-adenosyl-L-methionine = an N(6)-methyl-2'-deoxyadenosine in DNA + S-adenosyl-L-homocysteine + H(+)</text>
        <dbReference type="Rhea" id="RHEA:15197"/>
        <dbReference type="Rhea" id="RHEA-COMP:12418"/>
        <dbReference type="Rhea" id="RHEA-COMP:12419"/>
        <dbReference type="ChEBI" id="CHEBI:15378"/>
        <dbReference type="ChEBI" id="CHEBI:57856"/>
        <dbReference type="ChEBI" id="CHEBI:59789"/>
        <dbReference type="ChEBI" id="CHEBI:90615"/>
        <dbReference type="ChEBI" id="CHEBI:90616"/>
        <dbReference type="EC" id="2.1.1.72"/>
    </reaction>
</comment>
<organism evidence="10 11">
    <name type="scientific">Kuenenia stuttgartiensis</name>
    <dbReference type="NCBI Taxonomy" id="174633"/>
    <lineage>
        <taxon>Bacteria</taxon>
        <taxon>Pseudomonadati</taxon>
        <taxon>Planctomycetota</taxon>
        <taxon>Candidatus Brocadiia</taxon>
        <taxon>Candidatus Brocadiales</taxon>
        <taxon>Candidatus Brocadiaceae</taxon>
        <taxon>Candidatus Kuenenia</taxon>
    </lineage>
</organism>
<evidence type="ECO:0000313" key="11">
    <source>
        <dbReference type="Proteomes" id="UP000501926"/>
    </source>
</evidence>
<reference evidence="10 11" key="1">
    <citation type="submission" date="2020-02" db="EMBL/GenBank/DDBJ databases">
        <title>Newly sequenced genome of strain CSTR1 showed variability in Candidatus Kuenenia stuttgartiensis genomes.</title>
        <authorList>
            <person name="Ding C."/>
            <person name="Adrian L."/>
        </authorList>
    </citation>
    <scope>NUCLEOTIDE SEQUENCE [LARGE SCALE GENOMIC DNA]</scope>
    <source>
        <strain evidence="10 11">CSTR1</strain>
    </source>
</reference>
<evidence type="ECO:0000256" key="4">
    <source>
        <dbReference type="ARBA" id="ARBA00022679"/>
    </source>
</evidence>
<keyword evidence="4" id="KW-0808">Transferase</keyword>
<evidence type="ECO:0000259" key="9">
    <source>
        <dbReference type="SMART" id="SM01321"/>
    </source>
</evidence>
<keyword evidence="3" id="KW-0489">Methyltransferase</keyword>
<dbReference type="GO" id="GO:0004803">
    <property type="term" value="F:transposase activity"/>
    <property type="evidence" value="ECO:0007669"/>
    <property type="project" value="InterPro"/>
</dbReference>
<dbReference type="InterPro" id="IPR025931">
    <property type="entry name" value="TaqI_C"/>
</dbReference>
<dbReference type="Pfam" id="PF07669">
    <property type="entry name" value="Eco57I"/>
    <property type="match status" value="1"/>
</dbReference>
<dbReference type="SUPFAM" id="SSF143422">
    <property type="entry name" value="Transposase IS200-like"/>
    <property type="match status" value="1"/>
</dbReference>
<dbReference type="GO" id="GO:0009007">
    <property type="term" value="F:site-specific DNA-methyltransferase (adenine-specific) activity"/>
    <property type="evidence" value="ECO:0007669"/>
    <property type="project" value="UniProtKB-EC"/>
</dbReference>
<dbReference type="InterPro" id="IPR036515">
    <property type="entry name" value="Transposase_17_sf"/>
</dbReference>
<dbReference type="RefSeq" id="WP_164994288.1">
    <property type="nucleotide sequence ID" value="NZ_CP049055.1"/>
</dbReference>
<feature type="domain" description="Transposase IS200-like" evidence="9">
    <location>
        <begin position="555"/>
        <end position="668"/>
    </location>
</feature>
<sequence>MNLNALEKKADFFNGLKTLFASLNVPVNYIDEKSIAPKEILSKTFKENIEAYQLMDDVFILGMVDNAAFEGKKSETIVGIEKGKKDYDGILLFGVTLKNRDKGLLPTRSQLSEITRAFNREFHYTPVVVVFKYEHYISIANAERITYKQEWREGEKTGKVSILRDINVNKPHTGHLKILQELTISRTGKGAVNTFAALYTYWQSVFNVSILNKQFYKELSDWYFWALQEVAFPATNYASDKNSPLKEEERVKEHNAKNLIRMLTRLLFVWFVKEKNLIPEELFDETYIRDNLINGFEPRKKKGFDHKAQGGKYYRAILQNLFFATLNQTVGKREFRKDGQQMNVTNLMRYESYFKTPKAFIKLVEDVVPFMNGGLFECLDSPDPLLKGKRGGDVIIYEDGFSDRKDNSLCVPDYIFFGTDEHADLSGELGDKKQKDVTVNGLINILKSYKFTVTENTPIEEDIALDPELLGRVFENLLASYNPETKTTARKQTGSFYTPREIVNYMVDESLKAYLKQKLEPVGQAFLPVHETIYETVYETNNIKKTKRHLPHWHLNGSYYFITFRKKVTPPCLTETERKIVIDHIIKGNGTFYELVCTVVMPDHVHIILKPERNYDLSGIMKGIKGISANLINKVNKTTGTVWQDESFDRIIRNEKEFFEKINYMYNNPIKKGMIEKTEDYTGWFLKTFLSDNYKEGQTGMSVLPLSIENRLNDLFSYADNPNPFTDEETRILINAIDNCKIIDPACGSGAFPMGILHKLVHVLHKLDANNVLWKEVQRKKAIKETEEAFQIGNKEERENRLKEISDVFEHNSDDYGRKLYLIENCIYGVDIQPIATQISKLRFFISLIVDQKTDKTKNNFGIRPLPNLETKFVAANTLIGIEKPRGFLRNIELDKLEESLKAVRHRLFSAKTPAKKRKLRDEDQRLREELGKFLENAGWRNESAKQVASWDPYNQNVSSQFFDPEWMFGATDGFDVVIGNPPYISALDFSKIYGKNLREKLNSNFQSATGTYDYFVLFIEQGLRLCKKSALLCFITPNKYLSAKYAEGLRSWVLGNATVLKILDVSKISVFEEASVYPIVSIFRKDNIQLRNVKAILPETLRSDVFKIEDYKTYLIPYELLKILPQNIWGFILSKNVLLLNSVLKNTQSLSNLGAVNATSTAAEADEYGKHLSNVKSVDAKKVINTGTIEPYIALWGNAEMTHAGQKFMTPFLPLKKAKVNQRRIEMYNSSKVVFAKMAKSCEAVIDLNAEFASLNTNCFYNPKNDISIEYIGAISNSKLFMFVYDLFFGALRMSGGYYQFQAPQLRVIPIADCDFSQCEIFNKVVHIVIFSLNGNMKNIKGAFNKLIDSMVYELYFPNEIKAADAEVLKHLTGLPELKDDWSDEKKMKTIEKVYQELSDPKHPVAIAMERQKTVKEVRIIEGVG</sequence>
<dbReference type="EC" id="2.1.1.72" evidence="2"/>
<dbReference type="GO" id="GO:0006313">
    <property type="term" value="P:DNA transposition"/>
    <property type="evidence" value="ECO:0007669"/>
    <property type="project" value="InterPro"/>
</dbReference>
<accession>A0A6G7GJE9</accession>
<keyword evidence="6" id="KW-0680">Restriction system</keyword>
<dbReference type="Gene3D" id="3.30.70.1290">
    <property type="entry name" value="Transposase IS200-like"/>
    <property type="match status" value="1"/>
</dbReference>
<dbReference type="REBASE" id="394223">
    <property type="entry name" value="KstCSTR1ORF540P"/>
</dbReference>
<dbReference type="InterPro" id="IPR002686">
    <property type="entry name" value="Transposase_17"/>
</dbReference>
<dbReference type="Proteomes" id="UP000501926">
    <property type="component" value="Chromosome"/>
</dbReference>
<evidence type="ECO:0000256" key="2">
    <source>
        <dbReference type="ARBA" id="ARBA00011900"/>
    </source>
</evidence>
<dbReference type="EMBL" id="CP049055">
    <property type="protein sequence ID" value="QII09433.1"/>
    <property type="molecule type" value="Genomic_DNA"/>
</dbReference>
<dbReference type="GO" id="GO:0003677">
    <property type="term" value="F:DNA binding"/>
    <property type="evidence" value="ECO:0007669"/>
    <property type="project" value="UniProtKB-KW"/>
</dbReference>
<dbReference type="PANTHER" id="PTHR33841:SF5">
    <property type="entry name" value="DNA METHYLASE (MODIFICATION METHYLASE) (METHYLTRANSFERASE)-RELATED"/>
    <property type="match status" value="1"/>
</dbReference>
<dbReference type="NCBIfam" id="NF047646">
    <property type="entry name" value="REP_Tyr_transpos"/>
    <property type="match status" value="1"/>
</dbReference>
<proteinExistence type="inferred from homology"/>
<dbReference type="SUPFAM" id="SSF53335">
    <property type="entry name" value="S-adenosyl-L-methionine-dependent methyltransferases"/>
    <property type="match status" value="2"/>
</dbReference>
<dbReference type="InterPro" id="IPR011639">
    <property type="entry name" value="MethylTrfase_TaqI-like_dom"/>
</dbReference>
<dbReference type="InterPro" id="IPR029063">
    <property type="entry name" value="SAM-dependent_MTases_sf"/>
</dbReference>
<dbReference type="GO" id="GO:0032259">
    <property type="term" value="P:methylation"/>
    <property type="evidence" value="ECO:0007669"/>
    <property type="project" value="UniProtKB-KW"/>
</dbReference>
<dbReference type="Pfam" id="PF01797">
    <property type="entry name" value="Y1_Tnp"/>
    <property type="match status" value="1"/>
</dbReference>
<evidence type="ECO:0000256" key="3">
    <source>
        <dbReference type="ARBA" id="ARBA00022603"/>
    </source>
</evidence>
<evidence type="ECO:0000256" key="7">
    <source>
        <dbReference type="ARBA" id="ARBA00023125"/>
    </source>
</evidence>